<dbReference type="Proteomes" id="UP001218218">
    <property type="component" value="Unassembled WGS sequence"/>
</dbReference>
<reference evidence="1" key="1">
    <citation type="submission" date="2023-03" db="EMBL/GenBank/DDBJ databases">
        <title>Massive genome expansion in bonnet fungi (Mycena s.s.) driven by repeated elements and novel gene families across ecological guilds.</title>
        <authorList>
            <consortium name="Lawrence Berkeley National Laboratory"/>
            <person name="Harder C.B."/>
            <person name="Miyauchi S."/>
            <person name="Viragh M."/>
            <person name="Kuo A."/>
            <person name="Thoen E."/>
            <person name="Andreopoulos B."/>
            <person name="Lu D."/>
            <person name="Skrede I."/>
            <person name="Drula E."/>
            <person name="Henrissat B."/>
            <person name="Morin E."/>
            <person name="Kohler A."/>
            <person name="Barry K."/>
            <person name="LaButti K."/>
            <person name="Morin E."/>
            <person name="Salamov A."/>
            <person name="Lipzen A."/>
            <person name="Mereny Z."/>
            <person name="Hegedus B."/>
            <person name="Baldrian P."/>
            <person name="Stursova M."/>
            <person name="Weitz H."/>
            <person name="Taylor A."/>
            <person name="Grigoriev I.V."/>
            <person name="Nagy L.G."/>
            <person name="Martin F."/>
            <person name="Kauserud H."/>
        </authorList>
    </citation>
    <scope>NUCLEOTIDE SEQUENCE</scope>
    <source>
        <strain evidence="1">CBHHK002</strain>
    </source>
</reference>
<keyword evidence="2" id="KW-1185">Reference proteome</keyword>
<dbReference type="AlphaFoldDB" id="A0AAD7ED44"/>
<protein>
    <submittedName>
        <fullName evidence="1">Uncharacterized protein</fullName>
    </submittedName>
</protein>
<accession>A0AAD7ED44</accession>
<evidence type="ECO:0000313" key="2">
    <source>
        <dbReference type="Proteomes" id="UP001218218"/>
    </source>
</evidence>
<sequence length="125" mass="13867">MFCIVASILKAYSSVFSLPQPSESADMGTMEGHPVITLHDRPEDFKVFCRPYLTPGLSNLLKHGVEYSVAGSFFMPPSDRGPVRTYSCNYGSRTQYDVADLRRRALEHLGTIYPTTLAGYDARPG</sequence>
<gene>
    <name evidence="1" type="ORF">DFH08DRAFT_895328</name>
</gene>
<organism evidence="1 2">
    <name type="scientific">Mycena albidolilacea</name>
    <dbReference type="NCBI Taxonomy" id="1033008"/>
    <lineage>
        <taxon>Eukaryota</taxon>
        <taxon>Fungi</taxon>
        <taxon>Dikarya</taxon>
        <taxon>Basidiomycota</taxon>
        <taxon>Agaricomycotina</taxon>
        <taxon>Agaricomycetes</taxon>
        <taxon>Agaricomycetidae</taxon>
        <taxon>Agaricales</taxon>
        <taxon>Marasmiineae</taxon>
        <taxon>Mycenaceae</taxon>
        <taxon>Mycena</taxon>
    </lineage>
</organism>
<evidence type="ECO:0000313" key="1">
    <source>
        <dbReference type="EMBL" id="KAJ7314383.1"/>
    </source>
</evidence>
<comment type="caution">
    <text evidence="1">The sequence shown here is derived from an EMBL/GenBank/DDBJ whole genome shotgun (WGS) entry which is preliminary data.</text>
</comment>
<dbReference type="EMBL" id="JARIHO010000067">
    <property type="protein sequence ID" value="KAJ7314383.1"/>
    <property type="molecule type" value="Genomic_DNA"/>
</dbReference>
<name>A0AAD7ED44_9AGAR</name>
<proteinExistence type="predicted"/>